<reference evidence="1 2" key="1">
    <citation type="submission" date="2024-10" db="EMBL/GenBank/DDBJ databases">
        <authorList>
            <person name="Kim D."/>
        </authorList>
    </citation>
    <scope>NUCLEOTIDE SEQUENCE [LARGE SCALE GENOMIC DNA]</scope>
    <source>
        <strain evidence="1">BH-2024</strain>
    </source>
</reference>
<protein>
    <submittedName>
        <fullName evidence="1">Uncharacterized protein</fullName>
    </submittedName>
</protein>
<keyword evidence="2" id="KW-1185">Reference proteome</keyword>
<sequence>MAFSTASSRANFVIVICNWSNYDFVVPFDLTIYVEKCQQQQTFFADSFPISRDENQWTKWKKEAIKLELLGKWNTIHIGINAHLLDGTSDPSD</sequence>
<evidence type="ECO:0000313" key="1">
    <source>
        <dbReference type="EMBL" id="KAL3068684.1"/>
    </source>
</evidence>
<evidence type="ECO:0000313" key="2">
    <source>
        <dbReference type="Proteomes" id="UP001620626"/>
    </source>
</evidence>
<organism evidence="1 2">
    <name type="scientific">Heterodera trifolii</name>
    <dbReference type="NCBI Taxonomy" id="157864"/>
    <lineage>
        <taxon>Eukaryota</taxon>
        <taxon>Metazoa</taxon>
        <taxon>Ecdysozoa</taxon>
        <taxon>Nematoda</taxon>
        <taxon>Chromadorea</taxon>
        <taxon>Rhabditida</taxon>
        <taxon>Tylenchina</taxon>
        <taxon>Tylenchomorpha</taxon>
        <taxon>Tylenchoidea</taxon>
        <taxon>Heteroderidae</taxon>
        <taxon>Heteroderinae</taxon>
        <taxon>Heterodera</taxon>
    </lineage>
</organism>
<dbReference type="AlphaFoldDB" id="A0ABD2HNH4"/>
<accession>A0ABD2HNH4</accession>
<comment type="caution">
    <text evidence="1">The sequence shown here is derived from an EMBL/GenBank/DDBJ whole genome shotgun (WGS) entry which is preliminary data.</text>
</comment>
<proteinExistence type="predicted"/>
<dbReference type="Proteomes" id="UP001620626">
    <property type="component" value="Unassembled WGS sequence"/>
</dbReference>
<dbReference type="EMBL" id="JBICBT010001406">
    <property type="protein sequence ID" value="KAL3068684.1"/>
    <property type="molecule type" value="Genomic_DNA"/>
</dbReference>
<gene>
    <name evidence="1" type="ORF">niasHT_032100</name>
</gene>
<name>A0ABD2HNH4_9BILA</name>